<keyword evidence="5" id="KW-1185">Reference proteome</keyword>
<protein>
    <submittedName>
        <fullName evidence="4">Alpha/beta fold hydrolase</fullName>
    </submittedName>
</protein>
<dbReference type="KEGG" id="tun:J9260_10005"/>
<accession>A0A975F6U3</accession>
<evidence type="ECO:0000313" key="4">
    <source>
        <dbReference type="EMBL" id="QTR52088.1"/>
    </source>
</evidence>
<evidence type="ECO:0000259" key="3">
    <source>
        <dbReference type="Pfam" id="PF12146"/>
    </source>
</evidence>
<dbReference type="RefSeq" id="WP_210217648.1">
    <property type="nucleotide sequence ID" value="NZ_CP072793.1"/>
</dbReference>
<keyword evidence="2" id="KW-0472">Membrane</keyword>
<dbReference type="SUPFAM" id="SSF53474">
    <property type="entry name" value="alpha/beta-Hydrolases"/>
    <property type="match status" value="1"/>
</dbReference>
<dbReference type="AlphaFoldDB" id="A0A975F6U3"/>
<organism evidence="4 5">
    <name type="scientific">Thiothrix unzii</name>
    <dbReference type="NCBI Taxonomy" id="111769"/>
    <lineage>
        <taxon>Bacteria</taxon>
        <taxon>Pseudomonadati</taxon>
        <taxon>Pseudomonadota</taxon>
        <taxon>Gammaproteobacteria</taxon>
        <taxon>Thiotrichales</taxon>
        <taxon>Thiotrichaceae</taxon>
        <taxon>Thiothrix</taxon>
    </lineage>
</organism>
<dbReference type="InterPro" id="IPR022742">
    <property type="entry name" value="Hydrolase_4"/>
</dbReference>
<keyword evidence="2" id="KW-1133">Transmembrane helix</keyword>
<feature type="transmembrane region" description="Helical" evidence="2">
    <location>
        <begin position="7"/>
        <end position="26"/>
    </location>
</feature>
<keyword evidence="1 4" id="KW-0378">Hydrolase</keyword>
<dbReference type="PANTHER" id="PTHR22946">
    <property type="entry name" value="DIENELACTONE HYDROLASE DOMAIN-CONTAINING PROTEIN-RELATED"/>
    <property type="match status" value="1"/>
</dbReference>
<keyword evidence="2" id="KW-0812">Transmembrane</keyword>
<reference evidence="4" key="1">
    <citation type="submission" date="2021-04" db="EMBL/GenBank/DDBJ databases">
        <title>Genomics, taxonomy and metabolism of representatives of sulfur bacteria of the genus Thiothrix: Thiothrix fructosivorans QT, Thiothrix unzii A1T and three new species, Thiothrix subterranea sp. nov., Thiothrix litoralis sp. nov. and 'Candidatus Thiothrix anitrata' sp. nov.</title>
        <authorList>
            <person name="Ravin N.V."/>
            <person name="Smolyakov D."/>
            <person name="Rudenko T.S."/>
            <person name="Mardanov A.V."/>
            <person name="Beletsky A.V."/>
            <person name="Markov N.D."/>
            <person name="Fomenkov A.I."/>
            <person name="Roberts R.J."/>
            <person name="Karnachuk O.V."/>
            <person name="Novikov A."/>
            <person name="Grabovich M.Y."/>
        </authorList>
    </citation>
    <scope>NUCLEOTIDE SEQUENCE</scope>
    <source>
        <strain evidence="4">A1</strain>
    </source>
</reference>
<evidence type="ECO:0000313" key="5">
    <source>
        <dbReference type="Proteomes" id="UP000672009"/>
    </source>
</evidence>
<sequence length="291" mass="31807">MSAFITVLLLIAVVITLFVVGIHWGFRAPRQIENGTPQDLGFAFEQVWIPSVANKRLFGWFLPAGNATQTLVILHGWGSNAELMLPIAAPFRQAGLNVLLFDARNHGQSDLHSFSSLPRFAEDLGYALAWLHTQHPQAMGKLAVLGHSVGAGAVLLEASRRHDLAAVISVSAFAHPEWVMRRYLQQLHLPLLLIRGVNRYVQWVIGHRFAAIAPLNSVCHIACPILLVHGVDDQVVPLADAHAIVSHCPQAKLTLLEIPDAGHASVEKIEAHAPELLAFLQCHGFVLQTAL</sequence>
<name>A0A975F6U3_9GAMM</name>
<proteinExistence type="predicted"/>
<dbReference type="Proteomes" id="UP000672009">
    <property type="component" value="Chromosome"/>
</dbReference>
<dbReference type="InterPro" id="IPR050261">
    <property type="entry name" value="FrsA_esterase"/>
</dbReference>
<gene>
    <name evidence="4" type="ORF">J9260_10005</name>
</gene>
<evidence type="ECO:0000256" key="1">
    <source>
        <dbReference type="ARBA" id="ARBA00022801"/>
    </source>
</evidence>
<dbReference type="GO" id="GO:0052689">
    <property type="term" value="F:carboxylic ester hydrolase activity"/>
    <property type="evidence" value="ECO:0007669"/>
    <property type="project" value="UniProtKB-ARBA"/>
</dbReference>
<dbReference type="EMBL" id="CP072793">
    <property type="protein sequence ID" value="QTR52088.1"/>
    <property type="molecule type" value="Genomic_DNA"/>
</dbReference>
<evidence type="ECO:0000256" key="2">
    <source>
        <dbReference type="SAM" id="Phobius"/>
    </source>
</evidence>
<dbReference type="Gene3D" id="3.40.50.1820">
    <property type="entry name" value="alpha/beta hydrolase"/>
    <property type="match status" value="1"/>
</dbReference>
<dbReference type="PANTHER" id="PTHR22946:SF9">
    <property type="entry name" value="POLYKETIDE TRANSFERASE AF380"/>
    <property type="match status" value="1"/>
</dbReference>
<dbReference type="InterPro" id="IPR029058">
    <property type="entry name" value="AB_hydrolase_fold"/>
</dbReference>
<dbReference type="Pfam" id="PF12146">
    <property type="entry name" value="Hydrolase_4"/>
    <property type="match status" value="1"/>
</dbReference>
<feature type="domain" description="Serine aminopeptidase S33" evidence="3">
    <location>
        <begin position="67"/>
        <end position="185"/>
    </location>
</feature>